<dbReference type="GO" id="GO:0008270">
    <property type="term" value="F:zinc ion binding"/>
    <property type="evidence" value="ECO:0007669"/>
    <property type="project" value="UniProtKB-KW"/>
</dbReference>
<sequence length="759" mass="84647">MYDGVDNEEDKCVKFVSGLRPEIKQVFNYQGITHYHELVNKCRVFDEDNRARVTHYKSGGPMRNTKFGSANKNKPYTKFAGDSSSKVNHQGSTQQRSQVPMVSQTSGRGSVGFVPHNNCFKCGKPGHRAVDCRMQRIMICFKCKAEGHKASECPQSRKEITEAGGSASKPRTTGRVFALSGAEATQSEDLIQGMCFINGTPLTVLYDSGATHSFISHACVSKLKLPVSSLSFELIVETPTSESVITSDVCSKCPLTIEGRDFMVDLICLPLSQLDVILGMDWLSSNHVLLNCASKSIIFGESVEKVSKDYLTANQVKVSLQEDAQVYMLLASLNSEKNVLVNELPVVCDFSDVFSDVSSLPPRREVEFSIDLVPGTGPISIAPYRMSPIELVELKKQIEDLLKKGFVRPSVSPWGAPVLLVKKKDGSMRLCVDYRQLNKVTIKNKYPLPRIDDLMDQLVGACVFSKIDLRSGYHQIRVKSEDVPKTAFRTRYGHYERFIEGFSKLALPLTSLTRKGVMFVWDSKCEDSFRALKEKLTSAPVLVLPDLSKTFVIYCDASKMGLGGVYHPGKANVVADALSRKSLHSVRLGMTRVTSELLKEIGEAQIVDSFLVARRDAIGQGIEGEFTLGVDGVVRFKDRVCVPSDPTLRRLILEEGHRSKLSFHPGATKMYHDLRKIFWWPRMKKDIVEFVSACLVCQKAKIEHQKPSGLLQPLSIPEWKWDSISMDFVVALPRTRRGHDSIWVIVDRLTKSAQASRAN</sequence>
<evidence type="ECO:0000256" key="3">
    <source>
        <dbReference type="ARBA" id="ARBA00022695"/>
    </source>
</evidence>
<evidence type="ECO:0000256" key="10">
    <source>
        <dbReference type="SAM" id="MobiDB-lite"/>
    </source>
</evidence>
<dbReference type="SUPFAM" id="SSF57756">
    <property type="entry name" value="Retrovirus zinc finger-like domains"/>
    <property type="match status" value="1"/>
</dbReference>
<dbReference type="Gene3D" id="1.10.340.70">
    <property type="match status" value="1"/>
</dbReference>
<evidence type="ECO:0000256" key="6">
    <source>
        <dbReference type="ARBA" id="ARBA00022759"/>
    </source>
</evidence>
<dbReference type="Gene3D" id="3.30.70.270">
    <property type="match status" value="1"/>
</dbReference>
<dbReference type="AlphaFoldDB" id="A0A151THA8"/>
<dbReference type="Pfam" id="PF00098">
    <property type="entry name" value="zf-CCHC"/>
    <property type="match status" value="2"/>
</dbReference>
<dbReference type="Gramene" id="C.cajan_12339.t">
    <property type="protein sequence ID" value="C.cajan_12339.t"/>
    <property type="gene ID" value="C.cajan_12339"/>
</dbReference>
<dbReference type="PANTHER" id="PTHR37984">
    <property type="entry name" value="PROTEIN CBG26694"/>
    <property type="match status" value="1"/>
</dbReference>
<evidence type="ECO:0000256" key="1">
    <source>
        <dbReference type="ARBA" id="ARBA00022670"/>
    </source>
</evidence>
<dbReference type="PROSITE" id="PS50158">
    <property type="entry name" value="ZF_CCHC"/>
    <property type="match status" value="2"/>
</dbReference>
<keyword evidence="7" id="KW-0238">DNA-binding</keyword>
<dbReference type="GO" id="GO:0004519">
    <property type="term" value="F:endonuclease activity"/>
    <property type="evidence" value="ECO:0007669"/>
    <property type="project" value="UniProtKB-KW"/>
</dbReference>
<dbReference type="Gene3D" id="2.40.70.10">
    <property type="entry name" value="Acid Proteases"/>
    <property type="match status" value="1"/>
</dbReference>
<evidence type="ECO:0000256" key="9">
    <source>
        <dbReference type="PROSITE-ProRule" id="PRU00047"/>
    </source>
</evidence>
<dbReference type="InterPro" id="IPR041577">
    <property type="entry name" value="RT_RNaseH_2"/>
</dbReference>
<evidence type="ECO:0000256" key="5">
    <source>
        <dbReference type="ARBA" id="ARBA00022750"/>
    </source>
</evidence>
<feature type="compositionally biased region" description="Polar residues" evidence="10">
    <location>
        <begin position="82"/>
        <end position="106"/>
    </location>
</feature>
<feature type="domain" description="CCHC-type" evidence="11">
    <location>
        <begin position="119"/>
        <end position="133"/>
    </location>
</feature>
<protein>
    <submittedName>
        <fullName evidence="12">Transposon Ty3-G Gag-Pol polyprotein</fullName>
    </submittedName>
</protein>
<dbReference type="Gene3D" id="4.10.60.10">
    <property type="entry name" value="Zinc finger, CCHC-type"/>
    <property type="match status" value="1"/>
</dbReference>
<dbReference type="InterPro" id="IPR036875">
    <property type="entry name" value="Znf_CCHC_sf"/>
</dbReference>
<accession>A0A151THA8</accession>
<dbReference type="Pfam" id="PF00078">
    <property type="entry name" value="RVT_1"/>
    <property type="match status" value="1"/>
</dbReference>
<dbReference type="Pfam" id="PF08284">
    <property type="entry name" value="RVP_2"/>
    <property type="match status" value="1"/>
</dbReference>
<evidence type="ECO:0000313" key="12">
    <source>
        <dbReference type="EMBL" id="KYP66422.1"/>
    </source>
</evidence>
<dbReference type="InterPro" id="IPR043128">
    <property type="entry name" value="Rev_trsase/Diguanyl_cyclase"/>
</dbReference>
<proteinExistence type="predicted"/>
<dbReference type="InterPro" id="IPR043502">
    <property type="entry name" value="DNA/RNA_pol_sf"/>
</dbReference>
<keyword evidence="9" id="KW-0863">Zinc-finger</keyword>
<keyword evidence="6" id="KW-0378">Hydrolase</keyword>
<keyword evidence="4" id="KW-0540">Nuclease</keyword>
<dbReference type="Gene3D" id="3.10.10.10">
    <property type="entry name" value="HIV Type 1 Reverse Transcriptase, subunit A, domain 1"/>
    <property type="match status" value="1"/>
</dbReference>
<dbReference type="InterPro" id="IPR041588">
    <property type="entry name" value="Integrase_H2C2"/>
</dbReference>
<keyword evidence="3" id="KW-0548">Nucleotidyltransferase</keyword>
<evidence type="ECO:0000313" key="13">
    <source>
        <dbReference type="Proteomes" id="UP000075243"/>
    </source>
</evidence>
<dbReference type="InterPro" id="IPR050951">
    <property type="entry name" value="Retrovirus_Pol_polyprotein"/>
</dbReference>
<keyword evidence="1" id="KW-0645">Protease</keyword>
<feature type="domain" description="CCHC-type" evidence="11">
    <location>
        <begin position="140"/>
        <end position="155"/>
    </location>
</feature>
<keyword evidence="2" id="KW-0808">Transferase</keyword>
<keyword evidence="5" id="KW-0064">Aspartyl protease</keyword>
<evidence type="ECO:0000256" key="2">
    <source>
        <dbReference type="ARBA" id="ARBA00022679"/>
    </source>
</evidence>
<dbReference type="SUPFAM" id="SSF56672">
    <property type="entry name" value="DNA/RNA polymerases"/>
    <property type="match status" value="1"/>
</dbReference>
<dbReference type="PANTHER" id="PTHR37984:SF5">
    <property type="entry name" value="PROTEIN NYNRIN-LIKE"/>
    <property type="match status" value="1"/>
</dbReference>
<dbReference type="CDD" id="cd00303">
    <property type="entry name" value="retropepsin_like"/>
    <property type="match status" value="1"/>
</dbReference>
<dbReference type="Pfam" id="PF17921">
    <property type="entry name" value="Integrase_H2C2"/>
    <property type="match status" value="1"/>
</dbReference>
<dbReference type="Proteomes" id="UP000075243">
    <property type="component" value="Chromosome 6"/>
</dbReference>
<dbReference type="SUPFAM" id="SSF50630">
    <property type="entry name" value="Acid proteases"/>
    <property type="match status" value="1"/>
</dbReference>
<dbReference type="InterPro" id="IPR021109">
    <property type="entry name" value="Peptidase_aspartic_dom_sf"/>
</dbReference>
<dbReference type="GO" id="GO:0006508">
    <property type="term" value="P:proteolysis"/>
    <property type="evidence" value="ECO:0007669"/>
    <property type="project" value="UniProtKB-KW"/>
</dbReference>
<keyword evidence="8" id="KW-0511">Multifunctional enzyme</keyword>
<gene>
    <name evidence="12" type="ORF">KK1_012715</name>
</gene>
<reference evidence="12 13" key="1">
    <citation type="journal article" date="2012" name="Nat. Biotechnol.">
        <title>Draft genome sequence of pigeonpea (Cajanus cajan), an orphan legume crop of resource-poor farmers.</title>
        <authorList>
            <person name="Varshney R.K."/>
            <person name="Chen W."/>
            <person name="Li Y."/>
            <person name="Bharti A.K."/>
            <person name="Saxena R.K."/>
            <person name="Schlueter J.A."/>
            <person name="Donoghue M.T."/>
            <person name="Azam S."/>
            <person name="Fan G."/>
            <person name="Whaley A.M."/>
            <person name="Farmer A.D."/>
            <person name="Sheridan J."/>
            <person name="Iwata A."/>
            <person name="Tuteja R."/>
            <person name="Penmetsa R.V."/>
            <person name="Wu W."/>
            <person name="Upadhyaya H.D."/>
            <person name="Yang S.P."/>
            <person name="Shah T."/>
            <person name="Saxena K.B."/>
            <person name="Michael T."/>
            <person name="McCombie W.R."/>
            <person name="Yang B."/>
            <person name="Zhang G."/>
            <person name="Yang H."/>
            <person name="Wang J."/>
            <person name="Spillane C."/>
            <person name="Cook D.R."/>
            <person name="May G.D."/>
            <person name="Xu X."/>
            <person name="Jackson S.A."/>
        </authorList>
    </citation>
    <scope>NUCLEOTIDE SEQUENCE [LARGE SCALE GENOMIC DNA]</scope>
    <source>
        <strain evidence="13">cv. Asha</strain>
    </source>
</reference>
<dbReference type="SMART" id="SM00343">
    <property type="entry name" value="ZnF_C2HC"/>
    <property type="match status" value="2"/>
</dbReference>
<keyword evidence="13" id="KW-1185">Reference proteome</keyword>
<feature type="region of interest" description="Disordered" evidence="10">
    <location>
        <begin position="58"/>
        <end position="106"/>
    </location>
</feature>
<keyword evidence="9" id="KW-0479">Metal-binding</keyword>
<keyword evidence="9" id="KW-0862">Zinc</keyword>
<evidence type="ECO:0000256" key="7">
    <source>
        <dbReference type="ARBA" id="ARBA00023125"/>
    </source>
</evidence>
<organism evidence="12 13">
    <name type="scientific">Cajanus cajan</name>
    <name type="common">Pigeon pea</name>
    <name type="synonym">Cajanus indicus</name>
    <dbReference type="NCBI Taxonomy" id="3821"/>
    <lineage>
        <taxon>Eukaryota</taxon>
        <taxon>Viridiplantae</taxon>
        <taxon>Streptophyta</taxon>
        <taxon>Embryophyta</taxon>
        <taxon>Tracheophyta</taxon>
        <taxon>Spermatophyta</taxon>
        <taxon>Magnoliopsida</taxon>
        <taxon>eudicotyledons</taxon>
        <taxon>Gunneridae</taxon>
        <taxon>Pentapetalae</taxon>
        <taxon>rosids</taxon>
        <taxon>fabids</taxon>
        <taxon>Fabales</taxon>
        <taxon>Fabaceae</taxon>
        <taxon>Papilionoideae</taxon>
        <taxon>50 kb inversion clade</taxon>
        <taxon>NPAAA clade</taxon>
        <taxon>indigoferoid/millettioid clade</taxon>
        <taxon>Phaseoleae</taxon>
        <taxon>Cajanus</taxon>
    </lineage>
</organism>
<evidence type="ECO:0000256" key="8">
    <source>
        <dbReference type="ARBA" id="ARBA00023268"/>
    </source>
</evidence>
<evidence type="ECO:0000259" key="11">
    <source>
        <dbReference type="PROSITE" id="PS50158"/>
    </source>
</evidence>
<dbReference type="EMBL" id="CM003608">
    <property type="protein sequence ID" value="KYP66422.1"/>
    <property type="molecule type" value="Genomic_DNA"/>
</dbReference>
<dbReference type="GO" id="GO:0004190">
    <property type="term" value="F:aspartic-type endopeptidase activity"/>
    <property type="evidence" value="ECO:0007669"/>
    <property type="project" value="UniProtKB-KW"/>
</dbReference>
<dbReference type="Pfam" id="PF17919">
    <property type="entry name" value="RT_RNaseH_2"/>
    <property type="match status" value="1"/>
</dbReference>
<dbReference type="CDD" id="cd01647">
    <property type="entry name" value="RT_LTR"/>
    <property type="match status" value="1"/>
</dbReference>
<keyword evidence="6" id="KW-0255">Endonuclease</keyword>
<name>A0A151THA8_CAJCA</name>
<evidence type="ECO:0000256" key="4">
    <source>
        <dbReference type="ARBA" id="ARBA00022722"/>
    </source>
</evidence>
<dbReference type="InterPro" id="IPR000477">
    <property type="entry name" value="RT_dom"/>
</dbReference>
<dbReference type="GO" id="GO:0016779">
    <property type="term" value="F:nucleotidyltransferase activity"/>
    <property type="evidence" value="ECO:0007669"/>
    <property type="project" value="UniProtKB-KW"/>
</dbReference>
<dbReference type="InterPro" id="IPR001878">
    <property type="entry name" value="Znf_CCHC"/>
</dbReference>
<dbReference type="GO" id="GO:0003677">
    <property type="term" value="F:DNA binding"/>
    <property type="evidence" value="ECO:0007669"/>
    <property type="project" value="UniProtKB-KW"/>
</dbReference>